<protein>
    <submittedName>
        <fullName evidence="5">Flavin reductase like domain</fullName>
    </submittedName>
</protein>
<comment type="cofactor">
    <cofactor evidence="1">
        <name>FMN</name>
        <dbReference type="ChEBI" id="CHEBI:58210"/>
    </cofactor>
</comment>
<dbReference type="RefSeq" id="WP_055187092.1">
    <property type="nucleotide sequence ID" value="NZ_CYXN01000056.1"/>
</dbReference>
<evidence type="ECO:0000256" key="3">
    <source>
        <dbReference type="ARBA" id="ARBA00038054"/>
    </source>
</evidence>
<evidence type="ECO:0000259" key="4">
    <source>
        <dbReference type="SMART" id="SM00903"/>
    </source>
</evidence>
<sequence>MKELNIMEATVLTSPNPLTLICSKKEDGSTNLAPICFVSYLSFNPPMVGFATGKQSHTGKRVRETGKVIVTVPGESLAGAVMACGASTGAETDKVAANNIEMMAVEGSDIQIPADTRLAMVATLQQSVEVGDHILHICQVDKFLGDEDKKGLYAWNGFGKVAPAAEG</sequence>
<gene>
    <name evidence="5" type="ORF">ERS852582_02835</name>
</gene>
<dbReference type="OrthoDB" id="9794638at2"/>
<dbReference type="SUPFAM" id="SSF50475">
    <property type="entry name" value="FMN-binding split barrel"/>
    <property type="match status" value="1"/>
</dbReference>
<evidence type="ECO:0000256" key="2">
    <source>
        <dbReference type="ARBA" id="ARBA00022630"/>
    </source>
</evidence>
<dbReference type="EMBL" id="CYXN01000056">
    <property type="protein sequence ID" value="CUN25502.1"/>
    <property type="molecule type" value="Genomic_DNA"/>
</dbReference>
<dbReference type="InterPro" id="IPR052174">
    <property type="entry name" value="Flavoredoxin"/>
</dbReference>
<dbReference type="GO" id="GO:0010181">
    <property type="term" value="F:FMN binding"/>
    <property type="evidence" value="ECO:0007669"/>
    <property type="project" value="InterPro"/>
</dbReference>
<keyword evidence="2" id="KW-0285">Flavoprotein</keyword>
<dbReference type="Gene3D" id="2.30.110.10">
    <property type="entry name" value="Electron Transport, Fmn-binding Protein, Chain A"/>
    <property type="match status" value="1"/>
</dbReference>
<name>A0A173VDN7_9FIRM</name>
<comment type="similarity">
    <text evidence="3">Belongs to the flavoredoxin family.</text>
</comment>
<dbReference type="Proteomes" id="UP000095649">
    <property type="component" value="Unassembled WGS sequence"/>
</dbReference>
<dbReference type="PANTHER" id="PTHR43567">
    <property type="entry name" value="FLAVOREDOXIN-RELATED-RELATED"/>
    <property type="match status" value="1"/>
</dbReference>
<feature type="domain" description="Flavin reductase like" evidence="4">
    <location>
        <begin position="12"/>
        <end position="160"/>
    </location>
</feature>
<evidence type="ECO:0000313" key="5">
    <source>
        <dbReference type="EMBL" id="CUN25502.1"/>
    </source>
</evidence>
<dbReference type="PANTHER" id="PTHR43567:SF1">
    <property type="entry name" value="FLAVOREDOXIN"/>
    <property type="match status" value="1"/>
</dbReference>
<dbReference type="InterPro" id="IPR002563">
    <property type="entry name" value="Flavin_Rdtase-like_dom"/>
</dbReference>
<dbReference type="SMART" id="SM00903">
    <property type="entry name" value="Flavin_Reduct"/>
    <property type="match status" value="1"/>
</dbReference>
<dbReference type="AlphaFoldDB" id="A0A173VDN7"/>
<dbReference type="Pfam" id="PF01613">
    <property type="entry name" value="Flavin_Reduct"/>
    <property type="match status" value="1"/>
</dbReference>
<accession>A0A173VDN7</accession>
<dbReference type="GO" id="GO:0016646">
    <property type="term" value="F:oxidoreductase activity, acting on the CH-NH group of donors, NAD or NADP as acceptor"/>
    <property type="evidence" value="ECO:0007669"/>
    <property type="project" value="UniProtKB-ARBA"/>
</dbReference>
<organism evidence="5 6">
    <name type="scientific">Faecalibacterium prausnitzii</name>
    <dbReference type="NCBI Taxonomy" id="853"/>
    <lineage>
        <taxon>Bacteria</taxon>
        <taxon>Bacillati</taxon>
        <taxon>Bacillota</taxon>
        <taxon>Clostridia</taxon>
        <taxon>Eubacteriales</taxon>
        <taxon>Oscillospiraceae</taxon>
        <taxon>Faecalibacterium</taxon>
    </lineage>
</organism>
<dbReference type="InterPro" id="IPR012349">
    <property type="entry name" value="Split_barrel_FMN-bd"/>
</dbReference>
<proteinExistence type="inferred from homology"/>
<evidence type="ECO:0000313" key="6">
    <source>
        <dbReference type="Proteomes" id="UP000095649"/>
    </source>
</evidence>
<evidence type="ECO:0000256" key="1">
    <source>
        <dbReference type="ARBA" id="ARBA00001917"/>
    </source>
</evidence>
<reference evidence="5 6" key="1">
    <citation type="submission" date="2015-09" db="EMBL/GenBank/DDBJ databases">
        <authorList>
            <consortium name="Pathogen Informatics"/>
        </authorList>
    </citation>
    <scope>NUCLEOTIDE SEQUENCE [LARGE SCALE GENOMIC DNA]</scope>
    <source>
        <strain evidence="5 6">2789STDY5834970</strain>
    </source>
</reference>